<evidence type="ECO:0000313" key="4">
    <source>
        <dbReference type="EMBL" id="GAP30992.1"/>
    </source>
</evidence>
<dbReference type="KEGG" id="nsr:NS506_01722"/>
<dbReference type="RefSeq" id="WP_063865049.1">
    <property type="nucleotide sequence ID" value="NZ_AP017900.1"/>
</dbReference>
<dbReference type="EMBL" id="BBYQ01000100">
    <property type="protein sequence ID" value="GAP30992.1"/>
    <property type="molecule type" value="Genomic_DNA"/>
</dbReference>
<dbReference type="Proteomes" id="UP000037179">
    <property type="component" value="Unassembled WGS sequence"/>
</dbReference>
<evidence type="ECO:0000313" key="6">
    <source>
        <dbReference type="Proteomes" id="UP000180166"/>
    </source>
</evidence>
<dbReference type="AlphaFoldDB" id="A0ABC9Z049"/>
<protein>
    <recommendedName>
        <fullName evidence="2">Putative mannosyltransferase YkcA/B-like C-terminal domain-containing protein</fullName>
    </recommendedName>
</protein>
<reference evidence="4 5" key="2">
    <citation type="journal article" date="2016" name="Genome Announc.">
        <title>Draft Genome Sequence of Erythromycin- and Oxytetracycline-Sensitive Nocardia seriolae Strain U-1 (NBRC 110359).</title>
        <authorList>
            <person name="Imajoh M."/>
            <person name="Sukeda M."/>
            <person name="Shimizu M."/>
            <person name="Yamane J."/>
            <person name="Ohnishi K."/>
            <person name="Oshima S."/>
        </authorList>
    </citation>
    <scope>NUCLEOTIDE SEQUENCE [LARGE SCALE GENOMIC DNA]</scope>
    <source>
        <strain evidence="4 5">U-1</strain>
    </source>
</reference>
<dbReference type="Proteomes" id="UP000180166">
    <property type="component" value="Chromosome"/>
</dbReference>
<accession>A0ABC9Z049</accession>
<dbReference type="EMBL" id="CP017839">
    <property type="protein sequence ID" value="APA95790.1"/>
    <property type="molecule type" value="Genomic_DNA"/>
</dbReference>
<dbReference type="Pfam" id="PF24878">
    <property type="entry name" value="YkcB_C"/>
    <property type="match status" value="1"/>
</dbReference>
<reference evidence="5" key="1">
    <citation type="submission" date="2015-07" db="EMBL/GenBank/DDBJ databases">
        <title>Nocardia seriolae U-1 whole genome shotgun sequence.</title>
        <authorList>
            <person name="Imajoh M."/>
            <person name="Fukumoto Y."/>
            <person name="Sukeda M."/>
            <person name="Yamane J."/>
            <person name="Yamasaki K."/>
            <person name="Shimizu M."/>
            <person name="Ohnishi K."/>
            <person name="Oshima S."/>
        </authorList>
    </citation>
    <scope>NUCLEOTIDE SEQUENCE [LARGE SCALE GENOMIC DNA]</scope>
    <source>
        <strain evidence="5">U-1</strain>
    </source>
</reference>
<evidence type="ECO:0000259" key="2">
    <source>
        <dbReference type="Pfam" id="PF24878"/>
    </source>
</evidence>
<reference evidence="3 6" key="3">
    <citation type="submission" date="2016-10" db="EMBL/GenBank/DDBJ databases">
        <title>Genome sequence of Nocardia seriolae strain EM150506, isolated from Anguila japonica.</title>
        <authorList>
            <person name="Han H.-J."/>
        </authorList>
    </citation>
    <scope>NUCLEOTIDE SEQUENCE [LARGE SCALE GENOMIC DNA]</scope>
    <source>
        <strain evidence="3 6">EM150506</strain>
    </source>
</reference>
<evidence type="ECO:0000313" key="5">
    <source>
        <dbReference type="Proteomes" id="UP000037179"/>
    </source>
</evidence>
<feature type="domain" description="Putative mannosyltransferase YkcA/B-like C-terminal" evidence="2">
    <location>
        <begin position="2"/>
        <end position="49"/>
    </location>
</feature>
<sequence length="123" mass="13126">MTTGKALLAVGGFSGRDESPTLAQFQQYVADHQIGYYLVRQRQNDNGQNSPQSGQPNNPQPGHNPRSPQQGDNPQQEPGGNPQQSGGPNNSAPQSSSARIAAWVKANYPATTIGNVEVYNLNP</sequence>
<evidence type="ECO:0000256" key="1">
    <source>
        <dbReference type="SAM" id="MobiDB-lite"/>
    </source>
</evidence>
<name>A0ABC9Z049_9NOCA</name>
<proteinExistence type="predicted"/>
<keyword evidence="5" id="KW-1185">Reference proteome</keyword>
<organism evidence="4 5">
    <name type="scientific">Nocardia seriolae</name>
    <dbReference type="NCBI Taxonomy" id="37332"/>
    <lineage>
        <taxon>Bacteria</taxon>
        <taxon>Bacillati</taxon>
        <taxon>Actinomycetota</taxon>
        <taxon>Actinomycetes</taxon>
        <taxon>Mycobacteriales</taxon>
        <taxon>Nocardiaceae</taxon>
        <taxon>Nocardia</taxon>
    </lineage>
</organism>
<feature type="compositionally biased region" description="Low complexity" evidence="1">
    <location>
        <begin position="46"/>
        <end position="61"/>
    </location>
</feature>
<evidence type="ECO:0000313" key="3">
    <source>
        <dbReference type="EMBL" id="APA95790.1"/>
    </source>
</evidence>
<gene>
    <name evidence="3" type="ORF">NS506_01722</name>
    <name evidence="4" type="ORF">NSK11_contig00100-0021</name>
</gene>
<feature type="compositionally biased region" description="Low complexity" evidence="1">
    <location>
        <begin position="68"/>
        <end position="90"/>
    </location>
</feature>
<feature type="region of interest" description="Disordered" evidence="1">
    <location>
        <begin position="39"/>
        <end position="98"/>
    </location>
</feature>
<dbReference type="GeneID" id="93370492"/>
<dbReference type="InterPro" id="IPR056785">
    <property type="entry name" value="YkcA/B-like_C"/>
</dbReference>